<gene>
    <name evidence="1" type="ORF">FJM51_03405</name>
</gene>
<evidence type="ECO:0008006" key="3">
    <source>
        <dbReference type="Google" id="ProtNLM"/>
    </source>
</evidence>
<reference evidence="1 2" key="1">
    <citation type="submission" date="2019-06" db="EMBL/GenBank/DDBJ databases">
        <title>A novel bacterium of genus Amaricoccus, isolated from marine sediment.</title>
        <authorList>
            <person name="Huang H."/>
            <person name="Mo K."/>
            <person name="Hu Y."/>
        </authorList>
    </citation>
    <scope>NUCLEOTIDE SEQUENCE [LARGE SCALE GENOMIC DNA]</scope>
    <source>
        <strain evidence="1 2">HB172011</strain>
    </source>
</reference>
<proteinExistence type="predicted"/>
<name>A0A501WTM1_9RHOB</name>
<dbReference type="OrthoDB" id="7823062at2"/>
<accession>A0A501WTM1</accession>
<dbReference type="Proteomes" id="UP000319255">
    <property type="component" value="Unassembled WGS sequence"/>
</dbReference>
<comment type="caution">
    <text evidence="1">The sequence shown here is derived from an EMBL/GenBank/DDBJ whole genome shotgun (WGS) entry which is preliminary data.</text>
</comment>
<dbReference type="RefSeq" id="WP_140452704.1">
    <property type="nucleotide sequence ID" value="NZ_VFRP01000002.1"/>
</dbReference>
<dbReference type="EMBL" id="VFRP01000002">
    <property type="protein sequence ID" value="TPE53083.1"/>
    <property type="molecule type" value="Genomic_DNA"/>
</dbReference>
<evidence type="ECO:0000313" key="2">
    <source>
        <dbReference type="Proteomes" id="UP000319255"/>
    </source>
</evidence>
<sequence>MSEIVQLSELGAVIRAALVKLTGSDRLPIEAIDALADQLLEKATLADVNAAKSVANDAKVTAQDALDAANGMTVSGEAVRTALDDGEGLPVDLVKAAEGYAILQVNTGGMGLGSEFHFSLVSDDGRTVLASAVVDTPNPALPAQMVSGTNFSAPMQFEEGQRIDVNIFAAPASSQPVTAYRIMVDGAGLVVEIPASQPMPYSLSFTPALYPEIWQWAVASWNAYVRVAAVSSAGVGAASAASTVAVDQDDSYFVPGDDWTLAEERDGTISGSVVGLPRATLDVSRVIPADMEAFVYLGPLTYAPANLSAIQAAAVAIAPGGNILGATGAAVGETQFAILLYREAGGSIWHQASEQKSFTVQGLIPSGAPAVVTAPAITSAALGKIGTAHAVSNGTWTNSPTGYTYEWLRDRVVIPGATASSYTPVPDDDLTKLACRVKATNATGTTSYVTADVSITYAAPTLGGSISDQTLSQESGSYESVDISGVFSGSGYTVSVAGPKDSGGADLVTYNADEQTLSINVSEALASTAVTVTATNSGGSVSDSFNLAVTAVGTAAVPSVRAVGGSNTAGSADFTDYATDSMILAAVRFNSAGGFSVPDLSGSFSGQYLWNVLINATSSGQSQAIAWRRCASDGADGALGDWGDGRPTYISIDGVDWSDPIGANTLEGTPSALTWQSGGLNLDHPGLTLEGANSIVLDIAFHATAQTAQAPGLRPDATLVVQSTNGIRKTISRSTAAPATAWAAADDVPHTVTTAGSGVQFVAAVEIKGSEDASGLTWPADVPDAKWAVSEVTDPAVATAQGFGGESGHLKMTTTADITVTATTASGDFTLRREIMSGEEPAPSADGVAVTASLTYYTTGKRPVGGKAYPRLWWVHDSSGQMRLAGSKTPFDIVGLSTPAATSFPVPFATGTGTNQARNSFYRDTSGFASTRTAYDSSTGIGTRGSIGPVAGYAALAGDANLRALALKWLRSCLVGSACPPAVASYGAQHEIAFTAAAVFARYDPNQWGDLTSAEKNKVTLLVKAQMIAGAVVARDDDSATWGDMLGYANPTNFTSRANFRCPPRWLVTIGACFFGGGKAGDDVLKSVNTTAKVQAFYDELNNAGLTNAAKSFAPTRPNNGKAAPTYAQIANRCAKWDSGGLALTDLVGITCRELDYCFGQKCQNPVQPNKGDFNGRGKIKGTATGALNALTAGDGQTGMHDDMDGVDAEGPRSSMEYAASPWRAGIYALLAGLVSGAMSRTDPKVIESAARLKVANAFTREITRDKVGWLDFAHDTRNGGDGSNSKNWTWTERVLGSSYLYGLLPWFSMADCAVAIVEGKSTVTEVPASYFTS</sequence>
<evidence type="ECO:0000313" key="1">
    <source>
        <dbReference type="EMBL" id="TPE53083.1"/>
    </source>
</evidence>
<organism evidence="1 2">
    <name type="scientific">Amaricoccus solimangrovi</name>
    <dbReference type="NCBI Taxonomy" id="2589815"/>
    <lineage>
        <taxon>Bacteria</taxon>
        <taxon>Pseudomonadati</taxon>
        <taxon>Pseudomonadota</taxon>
        <taxon>Alphaproteobacteria</taxon>
        <taxon>Rhodobacterales</taxon>
        <taxon>Paracoccaceae</taxon>
        <taxon>Amaricoccus</taxon>
    </lineage>
</organism>
<dbReference type="Gene3D" id="2.60.40.2700">
    <property type="match status" value="1"/>
</dbReference>
<protein>
    <recommendedName>
        <fullName evidence="3">Ig-like domain-containing protein</fullName>
    </recommendedName>
</protein>
<keyword evidence="2" id="KW-1185">Reference proteome</keyword>